<proteinExistence type="predicted"/>
<accession>A0A2T2WFI7</accession>
<reference evidence="1 2" key="1">
    <citation type="journal article" date="2014" name="BMC Genomics">
        <title>Comparison of environmental and isolate Sulfobacillus genomes reveals diverse carbon, sulfur, nitrogen, and hydrogen metabolisms.</title>
        <authorList>
            <person name="Justice N.B."/>
            <person name="Norman A."/>
            <person name="Brown C.T."/>
            <person name="Singh A."/>
            <person name="Thomas B.C."/>
            <person name="Banfield J.F."/>
        </authorList>
    </citation>
    <scope>NUCLEOTIDE SEQUENCE [LARGE SCALE GENOMIC DNA]</scope>
    <source>
        <strain evidence="1">AMDSBA3</strain>
    </source>
</reference>
<dbReference type="Proteomes" id="UP000241848">
    <property type="component" value="Unassembled WGS sequence"/>
</dbReference>
<sequence length="66" mass="7143">MASGEGNRHLWATVAPVGDSGPAQYLAHLPPVRIDRHTQSVDQAVRVLLLSIALKRKRGHTTSFSA</sequence>
<dbReference type="AlphaFoldDB" id="A0A2T2WFI7"/>
<organism evidence="1 2">
    <name type="scientific">Sulfobacillus acidophilus</name>
    <dbReference type="NCBI Taxonomy" id="53633"/>
    <lineage>
        <taxon>Bacteria</taxon>
        <taxon>Bacillati</taxon>
        <taxon>Bacillota</taxon>
        <taxon>Clostridia</taxon>
        <taxon>Eubacteriales</taxon>
        <taxon>Clostridiales Family XVII. Incertae Sedis</taxon>
        <taxon>Sulfobacillus</taxon>
    </lineage>
</organism>
<name>A0A2T2WFI7_9FIRM</name>
<comment type="caution">
    <text evidence="1">The sequence shown here is derived from an EMBL/GenBank/DDBJ whole genome shotgun (WGS) entry which is preliminary data.</text>
</comment>
<evidence type="ECO:0000313" key="1">
    <source>
        <dbReference type="EMBL" id="PSR21005.1"/>
    </source>
</evidence>
<gene>
    <name evidence="1" type="ORF">C7B45_12660</name>
</gene>
<evidence type="ECO:0000313" key="2">
    <source>
        <dbReference type="Proteomes" id="UP000241848"/>
    </source>
</evidence>
<dbReference type="EMBL" id="PXYV01000045">
    <property type="protein sequence ID" value="PSR21005.1"/>
    <property type="molecule type" value="Genomic_DNA"/>
</dbReference>
<protein>
    <submittedName>
        <fullName evidence="1">Uncharacterized protein</fullName>
    </submittedName>
</protein>